<dbReference type="InterPro" id="IPR026316">
    <property type="entry name" value="NSL2"/>
</dbReference>
<comment type="caution">
    <text evidence="5">The sequence shown here is derived from an EMBL/GenBank/DDBJ whole genome shotgun (WGS) entry which is preliminary data.</text>
</comment>
<comment type="subcellular location">
    <subcellularLocation>
        <location evidence="1">Nucleus</location>
    </subcellularLocation>
</comment>
<accession>A0AAD5IBG5</accession>
<keyword evidence="2" id="KW-0539">Nucleus</keyword>
<evidence type="ECO:0000256" key="2">
    <source>
        <dbReference type="ARBA" id="ARBA00023242"/>
    </source>
</evidence>
<feature type="region of interest" description="Disordered" evidence="3">
    <location>
        <begin position="93"/>
        <end position="116"/>
    </location>
</feature>
<evidence type="ECO:0000256" key="1">
    <source>
        <dbReference type="ARBA" id="ARBA00004123"/>
    </source>
</evidence>
<evidence type="ECO:0000313" key="5">
    <source>
        <dbReference type="EMBL" id="KAI9156274.1"/>
    </source>
</evidence>
<dbReference type="GO" id="GO:0005634">
    <property type="term" value="C:nucleus"/>
    <property type="evidence" value="ECO:0007669"/>
    <property type="project" value="UniProtKB-SubCell"/>
</dbReference>
<organism evidence="5 6">
    <name type="scientific">Acer negundo</name>
    <name type="common">Box elder</name>
    <dbReference type="NCBI Taxonomy" id="4023"/>
    <lineage>
        <taxon>Eukaryota</taxon>
        <taxon>Viridiplantae</taxon>
        <taxon>Streptophyta</taxon>
        <taxon>Embryophyta</taxon>
        <taxon>Tracheophyta</taxon>
        <taxon>Spermatophyta</taxon>
        <taxon>Magnoliopsida</taxon>
        <taxon>eudicotyledons</taxon>
        <taxon>Gunneridae</taxon>
        <taxon>Pentapetalae</taxon>
        <taxon>rosids</taxon>
        <taxon>malvids</taxon>
        <taxon>Sapindales</taxon>
        <taxon>Sapindaceae</taxon>
        <taxon>Hippocastanoideae</taxon>
        <taxon>Acereae</taxon>
        <taxon>Acer</taxon>
    </lineage>
</organism>
<keyword evidence="6" id="KW-1185">Reference proteome</keyword>
<dbReference type="InterPro" id="IPR025927">
    <property type="entry name" value="Znf_KANL2-like"/>
</dbReference>
<reference evidence="5" key="1">
    <citation type="journal article" date="2022" name="Plant J.">
        <title>Strategies of tolerance reflected in two North American maple genomes.</title>
        <authorList>
            <person name="McEvoy S.L."/>
            <person name="Sezen U.U."/>
            <person name="Trouern-Trend A."/>
            <person name="McMahon S.M."/>
            <person name="Schaberg P.G."/>
            <person name="Yang J."/>
            <person name="Wegrzyn J.L."/>
            <person name="Swenson N.G."/>
        </authorList>
    </citation>
    <scope>NUCLEOTIDE SEQUENCE</scope>
    <source>
        <strain evidence="5">91603</strain>
    </source>
</reference>
<evidence type="ECO:0000259" key="4">
    <source>
        <dbReference type="Pfam" id="PF13891"/>
    </source>
</evidence>
<reference evidence="5" key="2">
    <citation type="submission" date="2023-02" db="EMBL/GenBank/DDBJ databases">
        <authorList>
            <person name="Swenson N.G."/>
            <person name="Wegrzyn J.L."/>
            <person name="Mcevoy S.L."/>
        </authorList>
    </citation>
    <scope>NUCLEOTIDE SEQUENCE</scope>
    <source>
        <strain evidence="5">91603</strain>
        <tissue evidence="5">Leaf</tissue>
    </source>
</reference>
<evidence type="ECO:0000313" key="6">
    <source>
        <dbReference type="Proteomes" id="UP001064489"/>
    </source>
</evidence>
<dbReference type="GO" id="GO:0044545">
    <property type="term" value="C:NSL complex"/>
    <property type="evidence" value="ECO:0007669"/>
    <property type="project" value="TreeGrafter"/>
</dbReference>
<dbReference type="PANTHER" id="PTHR13453:SF7">
    <property type="entry name" value="KAT8 REGULATORY NSL COMPLEX SUBUNIT 2"/>
    <property type="match status" value="1"/>
</dbReference>
<feature type="region of interest" description="Disordered" evidence="3">
    <location>
        <begin position="1"/>
        <end position="28"/>
    </location>
</feature>
<dbReference type="Pfam" id="PF13891">
    <property type="entry name" value="zf-C3HC3H_KANSL2"/>
    <property type="match status" value="1"/>
</dbReference>
<sequence>MSDPPPPPPPQPLPPEPMMLDETKSDVESADAALLSNSEFLTRHEVLRRRSDRAKRLAGIYRSHYWALMEELRAKYKDYYWMYGKSPYRDDGNVNGNGDGDGAVKEEDGNCTSRREGTGEEVRKCGVSGCKAKAMALTKFCHPHILSDSKQNLYTGCTYVVKSGQAGPIFCGKPILRSTVPSLCLTHFQKAEKHVARALRKAGLNVTSPSKVAPKLHVVVAEYVRQIQTKRRAAQKAAMVKLEIKEEKTS</sequence>
<gene>
    <name evidence="5" type="ORF">LWI28_003528</name>
</gene>
<dbReference type="EMBL" id="JAJSOW010000107">
    <property type="protein sequence ID" value="KAI9156274.1"/>
    <property type="molecule type" value="Genomic_DNA"/>
</dbReference>
<evidence type="ECO:0000256" key="3">
    <source>
        <dbReference type="SAM" id="MobiDB-lite"/>
    </source>
</evidence>
<feature type="compositionally biased region" description="Basic and acidic residues" evidence="3">
    <location>
        <begin position="102"/>
        <end position="116"/>
    </location>
</feature>
<proteinExistence type="predicted"/>
<feature type="compositionally biased region" description="Pro residues" evidence="3">
    <location>
        <begin position="1"/>
        <end position="17"/>
    </location>
</feature>
<name>A0AAD5IBG5_ACENE</name>
<protein>
    <recommendedName>
        <fullName evidence="4">KANL2-like probable zinc-finger domain-containing protein</fullName>
    </recommendedName>
</protein>
<dbReference type="AlphaFoldDB" id="A0AAD5IBG5"/>
<feature type="domain" description="KANL2-like probable zinc-finger" evidence="4">
    <location>
        <begin position="126"/>
        <end position="188"/>
    </location>
</feature>
<dbReference type="Proteomes" id="UP001064489">
    <property type="component" value="Chromosome 12"/>
</dbReference>
<dbReference type="PANTHER" id="PTHR13453">
    <property type="entry name" value="KAT8 REGULATORY NSL COMPLEX SUBUNIT 2"/>
    <property type="match status" value="1"/>
</dbReference>